<reference evidence="5" key="3">
    <citation type="submission" date="2015-06" db="UniProtKB">
        <authorList>
            <consortium name="EnsemblProtists"/>
        </authorList>
    </citation>
    <scope>IDENTIFICATION</scope>
</reference>
<name>L1IIE7_GUITC</name>
<proteinExistence type="predicted"/>
<sequence length="1205" mass="135841">MSLVTCLRLLLLGSVIISSTEGLCFTSRHIVCLDSKKTTVCQHSCLRIGGGNGGTDDLNAWDVALEVAKEIVEKCRDQLTNAIMQQNQSDILKFDIMARQSEYNLNRLYAMREQSQAKSTGDEIKAARARQRVAEAKLGLTLCTREAELREAESTGDEIKAARARQRVAEAELREAESTDDEIKAARARQRVAEAKLGLTLCTREAELREAESTGDEIKAARARQRVAEAELREAESTDDEIKAARARQRVAEAELREAGSTDDEIRPARASSASRGSKARLDVVARQRVAEAKLGLTLCTREAELREAESTGDEIKAARARQQVAEAELREAESTGDEIKAARARDKLQEAGLELSVAIAQKELKEASKDDVDRYQRQLDFSLYALKTHRMYSGTENFFTAIQDLANQVDMHEVISSLRRYLARFLDRQRSLESSAGEASRLFSILNPINTLVQDANDVTATTHLCVIEACSGSGKSLCAADFFVRNSDQCIYFLFNPSKKENKQNLYQNVSSITNLMGLAMNCDLISLIRSTTPTLSTELLGVLDFDLKESERKWYLLGALGYLWKETTTVAPVSVKEAMNWKQRWVLMDETIPPEQDFAAIAKLVLVKRVLTNANIHCIMLGTNTLVMNIDKIPRSSEYSRDEDRTMVCLTHRSLPRYILPSSKDEELLKKFFGESRVSQLLDNVNPWLCSLFLTNLRRFPEIKNPSSLIRNISRAVLLRVKRDKRSLKDESIYCMFQISAHEPVSQLHISKGFAQLNVWDSNLPRRGSKESMPEMTRLENEVELRIHDTPLPELTASFPPAVQDPITVAVCAGGGRPFGQRSALQVLQGIHKQKAVWSNPIHVDAYKRDANELESFGAVVLMISSWSPCEDLLKNIAYHCGFPEDQPSVGEILASVRNKKCFMRILKSCVSNLAPVRWSERRDAASPFMGYYICNQDRQKRDGTFTGPTSASKKSLMGGAEYKNWNSALTPEQLSKVLSKLLKQDLDVNVCMVLEISINVTESNLKGIIKNTGIQCKTEWLVLHLKGEGWRSFSFQIDAFDDNQTMKRDEECVQEQAGVDLELEPVKRKVLMIIEIGIKTQPFCGKGRYDQCPKRKKRRDQRGKKEGKRIRTNKEMKRNCRQAKKVRRNAVEQELQLDKDGNVFGKKIISFDRSSARQQGLRCELDLVMTRKLGDDKSICCEMPKQVLQCQPPGFWMEGRV</sequence>
<feature type="chain" id="PRO_5008770045" evidence="3">
    <location>
        <begin position="23"/>
        <end position="1205"/>
    </location>
</feature>
<dbReference type="RefSeq" id="XP_005822570.1">
    <property type="nucleotide sequence ID" value="XM_005822513.1"/>
</dbReference>
<dbReference type="GeneID" id="17292329"/>
<protein>
    <submittedName>
        <fullName evidence="4 5">Uncharacterized protein</fullName>
    </submittedName>
</protein>
<evidence type="ECO:0000313" key="4">
    <source>
        <dbReference type="EMBL" id="EKX35590.1"/>
    </source>
</evidence>
<evidence type="ECO:0000313" key="5">
    <source>
        <dbReference type="EnsemblProtists" id="EKX35590"/>
    </source>
</evidence>
<dbReference type="EMBL" id="JH993088">
    <property type="protein sequence ID" value="EKX35590.1"/>
    <property type="molecule type" value="Genomic_DNA"/>
</dbReference>
<reference evidence="4 6" key="1">
    <citation type="journal article" date="2012" name="Nature">
        <title>Algal genomes reveal evolutionary mosaicism and the fate of nucleomorphs.</title>
        <authorList>
            <consortium name="DOE Joint Genome Institute"/>
            <person name="Curtis B.A."/>
            <person name="Tanifuji G."/>
            <person name="Burki F."/>
            <person name="Gruber A."/>
            <person name="Irimia M."/>
            <person name="Maruyama S."/>
            <person name="Arias M.C."/>
            <person name="Ball S.G."/>
            <person name="Gile G.H."/>
            <person name="Hirakawa Y."/>
            <person name="Hopkins J.F."/>
            <person name="Kuo A."/>
            <person name="Rensing S.A."/>
            <person name="Schmutz J."/>
            <person name="Symeonidi A."/>
            <person name="Elias M."/>
            <person name="Eveleigh R.J."/>
            <person name="Herman E.K."/>
            <person name="Klute M.J."/>
            <person name="Nakayama T."/>
            <person name="Obornik M."/>
            <person name="Reyes-Prieto A."/>
            <person name="Armbrust E.V."/>
            <person name="Aves S.J."/>
            <person name="Beiko R.G."/>
            <person name="Coutinho P."/>
            <person name="Dacks J.B."/>
            <person name="Durnford D.G."/>
            <person name="Fast N.M."/>
            <person name="Green B.R."/>
            <person name="Grisdale C.J."/>
            <person name="Hempel F."/>
            <person name="Henrissat B."/>
            <person name="Hoppner M.P."/>
            <person name="Ishida K."/>
            <person name="Kim E."/>
            <person name="Koreny L."/>
            <person name="Kroth P.G."/>
            <person name="Liu Y."/>
            <person name="Malik S.B."/>
            <person name="Maier U.G."/>
            <person name="McRose D."/>
            <person name="Mock T."/>
            <person name="Neilson J.A."/>
            <person name="Onodera N.T."/>
            <person name="Poole A.M."/>
            <person name="Pritham E.J."/>
            <person name="Richards T.A."/>
            <person name="Rocap G."/>
            <person name="Roy S.W."/>
            <person name="Sarai C."/>
            <person name="Schaack S."/>
            <person name="Shirato S."/>
            <person name="Slamovits C.H."/>
            <person name="Spencer D.F."/>
            <person name="Suzuki S."/>
            <person name="Worden A.Z."/>
            <person name="Zauner S."/>
            <person name="Barry K."/>
            <person name="Bell C."/>
            <person name="Bharti A.K."/>
            <person name="Crow J.A."/>
            <person name="Grimwood J."/>
            <person name="Kramer R."/>
            <person name="Lindquist E."/>
            <person name="Lucas S."/>
            <person name="Salamov A."/>
            <person name="McFadden G.I."/>
            <person name="Lane C.E."/>
            <person name="Keeling P.J."/>
            <person name="Gray M.W."/>
            <person name="Grigoriev I.V."/>
            <person name="Archibald J.M."/>
        </authorList>
    </citation>
    <scope>NUCLEOTIDE SEQUENCE</scope>
    <source>
        <strain evidence="4 6">CCMP2712</strain>
    </source>
</reference>
<keyword evidence="6" id="KW-1185">Reference proteome</keyword>
<dbReference type="HOGENOM" id="CLU_009671_0_0_1"/>
<dbReference type="AlphaFoldDB" id="L1IIE7"/>
<evidence type="ECO:0000313" key="6">
    <source>
        <dbReference type="Proteomes" id="UP000011087"/>
    </source>
</evidence>
<gene>
    <name evidence="4" type="ORF">GUITHDRAFT_118293</name>
</gene>
<feature type="region of interest" description="Disordered" evidence="2">
    <location>
        <begin position="254"/>
        <end position="278"/>
    </location>
</feature>
<accession>L1IIE7</accession>
<reference evidence="6" key="2">
    <citation type="submission" date="2012-11" db="EMBL/GenBank/DDBJ databases">
        <authorList>
            <person name="Kuo A."/>
            <person name="Curtis B.A."/>
            <person name="Tanifuji G."/>
            <person name="Burki F."/>
            <person name="Gruber A."/>
            <person name="Irimia M."/>
            <person name="Maruyama S."/>
            <person name="Arias M.C."/>
            <person name="Ball S.G."/>
            <person name="Gile G.H."/>
            <person name="Hirakawa Y."/>
            <person name="Hopkins J.F."/>
            <person name="Rensing S.A."/>
            <person name="Schmutz J."/>
            <person name="Symeonidi A."/>
            <person name="Elias M."/>
            <person name="Eveleigh R.J."/>
            <person name="Herman E.K."/>
            <person name="Klute M.J."/>
            <person name="Nakayama T."/>
            <person name="Obornik M."/>
            <person name="Reyes-Prieto A."/>
            <person name="Armbrust E.V."/>
            <person name="Aves S.J."/>
            <person name="Beiko R.G."/>
            <person name="Coutinho P."/>
            <person name="Dacks J.B."/>
            <person name="Durnford D.G."/>
            <person name="Fast N.M."/>
            <person name="Green B.R."/>
            <person name="Grisdale C."/>
            <person name="Hempe F."/>
            <person name="Henrissat B."/>
            <person name="Hoppner M.P."/>
            <person name="Ishida K.-I."/>
            <person name="Kim E."/>
            <person name="Koreny L."/>
            <person name="Kroth P.G."/>
            <person name="Liu Y."/>
            <person name="Malik S.-B."/>
            <person name="Maier U.G."/>
            <person name="McRose D."/>
            <person name="Mock T."/>
            <person name="Neilson J.A."/>
            <person name="Onodera N.T."/>
            <person name="Poole A.M."/>
            <person name="Pritham E.J."/>
            <person name="Richards T.A."/>
            <person name="Rocap G."/>
            <person name="Roy S.W."/>
            <person name="Sarai C."/>
            <person name="Schaack S."/>
            <person name="Shirato S."/>
            <person name="Slamovits C.H."/>
            <person name="Spencer D.F."/>
            <person name="Suzuki S."/>
            <person name="Worden A.Z."/>
            <person name="Zauner S."/>
            <person name="Barry K."/>
            <person name="Bell C."/>
            <person name="Bharti A.K."/>
            <person name="Crow J.A."/>
            <person name="Grimwood J."/>
            <person name="Kramer R."/>
            <person name="Lindquist E."/>
            <person name="Lucas S."/>
            <person name="Salamov A."/>
            <person name="McFadden G.I."/>
            <person name="Lane C.E."/>
            <person name="Keeling P.J."/>
            <person name="Gray M.W."/>
            <person name="Grigoriev I.V."/>
            <person name="Archibald J.M."/>
        </authorList>
    </citation>
    <scope>NUCLEOTIDE SEQUENCE</scope>
    <source>
        <strain evidence="6">CCMP2712</strain>
    </source>
</reference>
<feature type="region of interest" description="Disordered" evidence="2">
    <location>
        <begin position="1093"/>
        <end position="1115"/>
    </location>
</feature>
<dbReference type="EnsemblProtists" id="EKX35590">
    <property type="protein sequence ID" value="EKX35590"/>
    <property type="gene ID" value="GUITHDRAFT_118293"/>
</dbReference>
<dbReference type="Proteomes" id="UP000011087">
    <property type="component" value="Unassembled WGS sequence"/>
</dbReference>
<dbReference type="PaxDb" id="55529-EKX35590"/>
<feature type="compositionally biased region" description="Basic residues" evidence="2">
    <location>
        <begin position="1098"/>
        <end position="1115"/>
    </location>
</feature>
<keyword evidence="3" id="KW-0732">Signal</keyword>
<keyword evidence="1" id="KW-0175">Coiled coil</keyword>
<dbReference type="KEGG" id="gtt:GUITHDRAFT_118293"/>
<evidence type="ECO:0000256" key="1">
    <source>
        <dbReference type="SAM" id="Coils"/>
    </source>
</evidence>
<evidence type="ECO:0000256" key="3">
    <source>
        <dbReference type="SAM" id="SignalP"/>
    </source>
</evidence>
<organism evidence="4">
    <name type="scientific">Guillardia theta (strain CCMP2712)</name>
    <name type="common">Cryptophyte</name>
    <dbReference type="NCBI Taxonomy" id="905079"/>
    <lineage>
        <taxon>Eukaryota</taxon>
        <taxon>Cryptophyceae</taxon>
        <taxon>Pyrenomonadales</taxon>
        <taxon>Geminigeraceae</taxon>
        <taxon>Guillardia</taxon>
    </lineage>
</organism>
<feature type="coiled-coil region" evidence="1">
    <location>
        <begin position="159"/>
        <end position="189"/>
    </location>
</feature>
<feature type="compositionally biased region" description="Basic and acidic residues" evidence="2">
    <location>
        <begin position="254"/>
        <end position="268"/>
    </location>
</feature>
<feature type="signal peptide" evidence="3">
    <location>
        <begin position="1"/>
        <end position="22"/>
    </location>
</feature>
<evidence type="ECO:0000256" key="2">
    <source>
        <dbReference type="SAM" id="MobiDB-lite"/>
    </source>
</evidence>